<dbReference type="GeneID" id="108669523"/>
<accession>A0A979FGV9</accession>
<dbReference type="InterPro" id="IPR056862">
    <property type="entry name" value="VWA7_N"/>
</dbReference>
<protein>
    <submittedName>
        <fullName evidence="3">Uncharacterized protein LOC108669523 isoform X1</fullName>
    </submittedName>
</protein>
<dbReference type="RefSeq" id="XP_047735836.1">
    <property type="nucleotide sequence ID" value="XM_047879880.1"/>
</dbReference>
<dbReference type="PANTHER" id="PTHR14905:SF7">
    <property type="entry name" value="VON WILLEBRAND FACTOR A DOMAIN-CONTAINING PROTEIN 7"/>
    <property type="match status" value="1"/>
</dbReference>
<proteinExistence type="predicted"/>
<organism evidence="2 3">
    <name type="scientific">Hyalella azteca</name>
    <name type="common">Amphipod</name>
    <dbReference type="NCBI Taxonomy" id="294128"/>
    <lineage>
        <taxon>Eukaryota</taxon>
        <taxon>Metazoa</taxon>
        <taxon>Ecdysozoa</taxon>
        <taxon>Arthropoda</taxon>
        <taxon>Crustacea</taxon>
        <taxon>Multicrustacea</taxon>
        <taxon>Malacostraca</taxon>
        <taxon>Eumalacostraca</taxon>
        <taxon>Peracarida</taxon>
        <taxon>Amphipoda</taxon>
        <taxon>Senticaudata</taxon>
        <taxon>Talitrida</taxon>
        <taxon>Talitroidea</taxon>
        <taxon>Hyalellidae</taxon>
        <taxon>Hyalella</taxon>
    </lineage>
</organism>
<gene>
    <name evidence="3" type="primary">LOC108669523</name>
</gene>
<keyword evidence="2" id="KW-1185">Reference proteome</keyword>
<evidence type="ECO:0000313" key="3">
    <source>
        <dbReference type="RefSeq" id="XP_047735836.1"/>
    </source>
</evidence>
<name>A0A979FGV9_HYAAZ</name>
<sequence>MTLEEAYRAYHDPNVPTKRLLLALQDIADAAADTHVGDMGAQPMYHFNNEQFAASHAVLQARWGRLVGALKTRDVAAARYLLGTSLAALQDFYSHSNWIELGHDSILEGLGLPSGTLPDVARFDEETCVTCLNKGVECRSHLTDYILESGLLTSEYVTNMGYTPLPGKCQLPPRQARRGRMGVGGISKDLPSACFSPRPDLHNRAARLAAQATAHYLTALRQAVGNELFNHLLSLHPRPAVAIVTDGRKDYTETLLNSLPFGTIKMPEPEDYDYDEDTNMNSLPFGTLELPEPEEYLLVVYSDTVRGGGGVFRSSSATALVQALKSSLIDAVAAPRDPLAALHTAAHAALPGTEVFMLTESAPLRGHTGASTPLHTRELLLRKRIKVMPLVVGHILQKDESAQNQSTKPNSSHNIWIGGNASAIPLEPEMLSASRVYHILAELALMTGGHVIDVPTATELTSALYAVKKQYFQGEVVLYRDISGSSAKIINITVDNRVQAVGISLYGTFVSAAMTADGGSITDLLGDSPTTTRKPYDYYRSRHHQVPVTLGIMKYKVGRTFMLVRLALTKRVKYLTLTYFPSGVASVIVTASSATDVIPSFYHADVNSSYPSMQRLSHPSTTGMHEYLGVVVPGIDTASLQRVISVELTPLASPDSSRSLQLPTTSPRFITYARLNDSTTLPLLPFSIVYTAHDSGGRDLVRMSQQMQMPCEFRVCLGSGREVWGRRGKKLSVHFSITNTAEADETFTINAADSLGYPIVFPRKSVRVVSKKSVNLVLFVYIPMRVNAFQQLVKPTEYGISDISNIKSVSNSLVITATSPKGQYSSVVAYVIDTSDVEDGDMFVTRNVTHL</sequence>
<dbReference type="PANTHER" id="PTHR14905">
    <property type="entry name" value="NG37"/>
    <property type="match status" value="1"/>
</dbReference>
<dbReference type="OMA" id="NMKRCIL"/>
<dbReference type="KEGG" id="hazt:108669523"/>
<evidence type="ECO:0000313" key="2">
    <source>
        <dbReference type="Proteomes" id="UP000694843"/>
    </source>
</evidence>
<evidence type="ECO:0000259" key="1">
    <source>
        <dbReference type="Pfam" id="PF25107"/>
    </source>
</evidence>
<feature type="domain" description="VWA7 N-terminal" evidence="1">
    <location>
        <begin position="2"/>
        <end position="229"/>
    </location>
</feature>
<dbReference type="Pfam" id="PF25107">
    <property type="entry name" value="VWA7_N"/>
    <property type="match status" value="1"/>
</dbReference>
<dbReference type="OrthoDB" id="301415at2759"/>
<dbReference type="Proteomes" id="UP000694843">
    <property type="component" value="Unplaced"/>
</dbReference>
<dbReference type="AlphaFoldDB" id="A0A979FGV9"/>
<reference evidence="3" key="1">
    <citation type="submission" date="2025-08" db="UniProtKB">
        <authorList>
            <consortium name="RefSeq"/>
        </authorList>
    </citation>
    <scope>IDENTIFICATION</scope>
    <source>
        <tissue evidence="3">Whole organism</tissue>
    </source>
</reference>
<dbReference type="InterPro" id="IPR052577">
    <property type="entry name" value="VWA7"/>
</dbReference>